<sequence length="394" mass="43887">MTILAMYRWENNAVFVSDFRVSYDGKNQVDVLSKFITFDNRLGIFTAGNLELWKGAVPIIQSVMREVTMDNVAEEGPLQLALTRYTESIPTARDKPRLKYGGIGFMLDEETGTNIVFSLEGEASRGLRITPLEDGCIVMGSGKNIPMIEDRLGAVLNQHKAEQPDNVPEIESKLKGEVTDYITRCGASAYRKLGISPVFATSRLAAGGFNMTGIETHGGSFSTYGPPRRYHYSFQRIDGQMVLQNHLTNRVIVVNEIKDYSDSEVDVLFDPLGLMGGVDPIPCAVGDTVYFMNQWVEDDFLDRTVYKTGIFYFKGQPMCNPNYQQLANIIMEELDNPEAVPYVNTGDIGLIIPAEKCSSFEAGISTQILNHTWMAEHITNYDKFYDPPADSAGN</sequence>
<evidence type="ECO:0000313" key="1">
    <source>
        <dbReference type="EMBL" id="OMD35134.1"/>
    </source>
</evidence>
<dbReference type="RefSeq" id="WP_076218508.1">
    <property type="nucleotide sequence ID" value="NZ_MPVP01000042.1"/>
</dbReference>
<dbReference type="Proteomes" id="UP000187158">
    <property type="component" value="Unassembled WGS sequence"/>
</dbReference>
<keyword evidence="2" id="KW-1185">Reference proteome</keyword>
<accession>A0ABX3GUP7</accession>
<reference evidence="1 2" key="1">
    <citation type="submission" date="2016-11" db="EMBL/GenBank/DDBJ databases">
        <title>Paenibacillus species isolates.</title>
        <authorList>
            <person name="Beno S.M."/>
        </authorList>
    </citation>
    <scope>NUCLEOTIDE SEQUENCE [LARGE SCALE GENOMIC DNA]</scope>
    <source>
        <strain evidence="1 2">FSL H7-0433</strain>
    </source>
</reference>
<comment type="caution">
    <text evidence="1">The sequence shown here is derived from an EMBL/GenBank/DDBJ whole genome shotgun (WGS) entry which is preliminary data.</text>
</comment>
<protein>
    <submittedName>
        <fullName evidence="1">Uncharacterized protein</fullName>
    </submittedName>
</protein>
<dbReference type="EMBL" id="MPVP01000042">
    <property type="protein sequence ID" value="OMD35134.1"/>
    <property type="molecule type" value="Genomic_DNA"/>
</dbReference>
<gene>
    <name evidence="1" type="ORF">BSO21_09645</name>
</gene>
<organism evidence="1 2">
    <name type="scientific">Paenibacillus odorifer</name>
    <dbReference type="NCBI Taxonomy" id="189426"/>
    <lineage>
        <taxon>Bacteria</taxon>
        <taxon>Bacillati</taxon>
        <taxon>Bacillota</taxon>
        <taxon>Bacilli</taxon>
        <taxon>Bacillales</taxon>
        <taxon>Paenibacillaceae</taxon>
        <taxon>Paenibacillus</taxon>
    </lineage>
</organism>
<name>A0ABX3GUP7_9BACL</name>
<proteinExistence type="predicted"/>
<evidence type="ECO:0000313" key="2">
    <source>
        <dbReference type="Proteomes" id="UP000187158"/>
    </source>
</evidence>